<dbReference type="EMBL" id="BCWF01000020">
    <property type="protein sequence ID" value="GAT25913.1"/>
    <property type="molecule type" value="Genomic_DNA"/>
</dbReference>
<reference evidence="1 2" key="1">
    <citation type="journal article" date="2016" name="DNA Res.">
        <title>Genome sequence of Aspergillus luchuensis NBRC 4314.</title>
        <authorList>
            <person name="Yamada O."/>
            <person name="Machida M."/>
            <person name="Hosoyama A."/>
            <person name="Goto M."/>
            <person name="Takahashi T."/>
            <person name="Futagami T."/>
            <person name="Yamagata Y."/>
            <person name="Takeuchi M."/>
            <person name="Kobayashi T."/>
            <person name="Koike H."/>
            <person name="Abe K."/>
            <person name="Asai K."/>
            <person name="Arita M."/>
            <person name="Fujita N."/>
            <person name="Fukuda K."/>
            <person name="Higa K."/>
            <person name="Horikawa H."/>
            <person name="Ishikawa T."/>
            <person name="Jinno K."/>
            <person name="Kato Y."/>
            <person name="Kirimura K."/>
            <person name="Mizutani O."/>
            <person name="Nakasone K."/>
            <person name="Sano M."/>
            <person name="Shiraishi Y."/>
            <person name="Tsukahara M."/>
            <person name="Gomi K."/>
        </authorList>
    </citation>
    <scope>NUCLEOTIDE SEQUENCE [LARGE SCALE GENOMIC DNA]</scope>
    <source>
        <strain evidence="1 2">RIB 2604</strain>
    </source>
</reference>
<proteinExistence type="predicted"/>
<name>A0A146FL28_ASPKA</name>
<comment type="caution">
    <text evidence="1">The sequence shown here is derived from an EMBL/GenBank/DDBJ whole genome shotgun (WGS) entry which is preliminary data.</text>
</comment>
<organism evidence="1 2">
    <name type="scientific">Aspergillus kawachii</name>
    <name type="common">White koji mold</name>
    <name type="synonym">Aspergillus awamori var. kawachi</name>
    <dbReference type="NCBI Taxonomy" id="1069201"/>
    <lineage>
        <taxon>Eukaryota</taxon>
        <taxon>Fungi</taxon>
        <taxon>Dikarya</taxon>
        <taxon>Ascomycota</taxon>
        <taxon>Pezizomycotina</taxon>
        <taxon>Eurotiomycetes</taxon>
        <taxon>Eurotiomycetidae</taxon>
        <taxon>Eurotiales</taxon>
        <taxon>Aspergillaceae</taxon>
        <taxon>Aspergillus</taxon>
        <taxon>Aspergillus subgen. Circumdati</taxon>
    </lineage>
</organism>
<evidence type="ECO:0000313" key="2">
    <source>
        <dbReference type="Proteomes" id="UP000075230"/>
    </source>
</evidence>
<dbReference type="Proteomes" id="UP000075230">
    <property type="component" value="Unassembled WGS sequence"/>
</dbReference>
<dbReference type="AlphaFoldDB" id="A0A146FL28"/>
<protein>
    <submittedName>
        <fullName evidence="1">Pyridine nucleotide-disulphide oxidoreductase</fullName>
    </submittedName>
</protein>
<reference evidence="2" key="2">
    <citation type="submission" date="2016-02" db="EMBL/GenBank/DDBJ databases">
        <title>Genome sequencing of Aspergillus luchuensis NBRC 4314.</title>
        <authorList>
            <person name="Yamada O."/>
        </authorList>
    </citation>
    <scope>NUCLEOTIDE SEQUENCE [LARGE SCALE GENOMIC DNA]</scope>
    <source>
        <strain evidence="2">RIB 2604</strain>
    </source>
</reference>
<gene>
    <name evidence="1" type="ORF">RIB2604_02004930</name>
</gene>
<sequence>MLQSFTGNDPVHAGQESYNMLAFLTIFVIGRCDSDAGLLEQGLGEGEHGGQRACEKARTVNLSASIHAACDQTGQAASRGMH</sequence>
<accession>A0A146FL28</accession>
<evidence type="ECO:0000313" key="1">
    <source>
        <dbReference type="EMBL" id="GAT25913.1"/>
    </source>
</evidence>